<dbReference type="AlphaFoldDB" id="A0A9W6RZ22"/>
<keyword evidence="2" id="KW-1185">Reference proteome</keyword>
<evidence type="ECO:0000313" key="1">
    <source>
        <dbReference type="EMBL" id="GLY84424.1"/>
    </source>
</evidence>
<proteinExistence type="predicted"/>
<dbReference type="Proteomes" id="UP001165074">
    <property type="component" value="Unassembled WGS sequence"/>
</dbReference>
<evidence type="ECO:0000313" key="2">
    <source>
        <dbReference type="Proteomes" id="UP001165074"/>
    </source>
</evidence>
<dbReference type="EMBL" id="BSTK01000003">
    <property type="protein sequence ID" value="GLY84424.1"/>
    <property type="molecule type" value="Genomic_DNA"/>
</dbReference>
<comment type="caution">
    <text evidence="1">The sequence shown here is derived from an EMBL/GenBank/DDBJ whole genome shotgun (WGS) entry which is preliminary data.</text>
</comment>
<organism evidence="1 2">
    <name type="scientific">Actinoallomurus iriomotensis</name>
    <dbReference type="NCBI Taxonomy" id="478107"/>
    <lineage>
        <taxon>Bacteria</taxon>
        <taxon>Bacillati</taxon>
        <taxon>Actinomycetota</taxon>
        <taxon>Actinomycetes</taxon>
        <taxon>Streptosporangiales</taxon>
        <taxon>Thermomonosporaceae</taxon>
        <taxon>Actinoallomurus</taxon>
    </lineage>
</organism>
<protein>
    <submittedName>
        <fullName evidence="1">Uncharacterized protein</fullName>
    </submittedName>
</protein>
<reference evidence="1" key="1">
    <citation type="submission" date="2023-03" db="EMBL/GenBank/DDBJ databases">
        <title>Actinoallomurus iriomotensis NBRC 103684.</title>
        <authorList>
            <person name="Ichikawa N."/>
            <person name="Sato H."/>
            <person name="Tonouchi N."/>
        </authorList>
    </citation>
    <scope>NUCLEOTIDE SEQUENCE</scope>
    <source>
        <strain evidence="1">NBRC 103684</strain>
    </source>
</reference>
<gene>
    <name evidence="1" type="ORF">Airi02_023530</name>
</gene>
<accession>A0A9W6RZ22</accession>
<sequence>MKKCAAFSVRGGSPVFPGFSSREVKRRYPAGPGWPQRDFVGSLGYRVRIAATGAVSGARRALRSVLTLIASSQ</sequence>
<name>A0A9W6RZ22_9ACTN</name>